<evidence type="ECO:0008006" key="3">
    <source>
        <dbReference type="Google" id="ProtNLM"/>
    </source>
</evidence>
<organism evidence="1 2">
    <name type="scientific">Oryzias melastigma</name>
    <name type="common">Marine medaka</name>
    <dbReference type="NCBI Taxonomy" id="30732"/>
    <lineage>
        <taxon>Eukaryota</taxon>
        <taxon>Metazoa</taxon>
        <taxon>Chordata</taxon>
        <taxon>Craniata</taxon>
        <taxon>Vertebrata</taxon>
        <taxon>Euteleostomi</taxon>
        <taxon>Actinopterygii</taxon>
        <taxon>Neopterygii</taxon>
        <taxon>Teleostei</taxon>
        <taxon>Neoteleostei</taxon>
        <taxon>Acanthomorphata</taxon>
        <taxon>Ovalentaria</taxon>
        <taxon>Atherinomorphae</taxon>
        <taxon>Beloniformes</taxon>
        <taxon>Adrianichthyidae</taxon>
        <taxon>Oryziinae</taxon>
        <taxon>Oryzias</taxon>
    </lineage>
</organism>
<dbReference type="Gene3D" id="6.10.250.1380">
    <property type="match status" value="1"/>
</dbReference>
<reference evidence="1" key="1">
    <citation type="submission" date="2025-08" db="UniProtKB">
        <authorList>
            <consortium name="Ensembl"/>
        </authorList>
    </citation>
    <scope>IDENTIFICATION</scope>
</reference>
<proteinExistence type="predicted"/>
<protein>
    <recommendedName>
        <fullName evidence="3">Spindle and kinetochore-associated protein 2</fullName>
    </recommendedName>
</protein>
<dbReference type="AlphaFoldDB" id="A0A3B3CZ84"/>
<dbReference type="Proteomes" id="UP000261560">
    <property type="component" value="Unplaced"/>
</dbReference>
<evidence type="ECO:0000313" key="2">
    <source>
        <dbReference type="Proteomes" id="UP000261560"/>
    </source>
</evidence>
<sequence>MIQKSEADWDYLERRLKLDFINSTGEMGSSAEENRAVMLENLKPVKAEYSVLRERTSPMPRKSPWKPSRPQTSDLELVSLTELEQEADVTSASSSLLPPALLPVCSSLSLVQTTWLLSPQS</sequence>
<accession>A0A3B3CZ84</accession>
<dbReference type="Ensembl" id="ENSOMET00000013062.1">
    <property type="protein sequence ID" value="ENSOMEP00000023113.1"/>
    <property type="gene ID" value="ENSOMEG00000003019.1"/>
</dbReference>
<name>A0A3B3CZ84_ORYME</name>
<keyword evidence="2" id="KW-1185">Reference proteome</keyword>
<reference evidence="1" key="2">
    <citation type="submission" date="2025-09" db="UniProtKB">
        <authorList>
            <consortium name="Ensembl"/>
        </authorList>
    </citation>
    <scope>IDENTIFICATION</scope>
</reference>
<evidence type="ECO:0000313" key="1">
    <source>
        <dbReference type="Ensembl" id="ENSOMEP00000023113.1"/>
    </source>
</evidence>
<dbReference type="GeneTree" id="ENSGT00940000175043"/>
<dbReference type="STRING" id="30732.ENSOMEP00000023113"/>
<dbReference type="PaxDb" id="30732-ENSOMEP00000023113"/>